<feature type="domain" description="HTH cro/C1-type" evidence="2">
    <location>
        <begin position="10"/>
        <end position="82"/>
    </location>
</feature>
<dbReference type="GO" id="GO:0003677">
    <property type="term" value="F:DNA binding"/>
    <property type="evidence" value="ECO:0007669"/>
    <property type="project" value="InterPro"/>
</dbReference>
<sequence>MEHSREVADFLRSRRDNVTPAQAGIVGGGRRRVPGLRREEVATLANISVDYYAKMERGELRGVAPEILDGVARALLLDEAETDHLHDLARAADPHPSRSRRARPEQTVRPSLQRFLDAVTGAPVWVRDRHMDVVAANPLGRALYRSMLEDADGRGNTARFVFLSPAARTFFPDWERNADDVVATLRTYAGQNPRDKGLTDLIGELVTRSDAFGQRWSAHNVRHHRTGTKLIHHPEVGDLELTYEGMELPGNPEWSMFAYAAEPGTPSEERLKLLGSIAATSETEVKSGHTTVFSHEGH</sequence>
<dbReference type="PANTHER" id="PTHR35010">
    <property type="entry name" value="BLL4672 PROTEIN-RELATED"/>
    <property type="match status" value="1"/>
</dbReference>
<organism evidence="3 4">
    <name type="scientific">Microbacterium mangrovi</name>
    <dbReference type="NCBI Taxonomy" id="1348253"/>
    <lineage>
        <taxon>Bacteria</taxon>
        <taxon>Bacillati</taxon>
        <taxon>Actinomycetota</taxon>
        <taxon>Actinomycetes</taxon>
        <taxon>Micrococcales</taxon>
        <taxon>Microbacteriaceae</taxon>
        <taxon>Microbacterium</taxon>
    </lineage>
</organism>
<dbReference type="STRING" id="1348253.LK09_04805"/>
<dbReference type="SMART" id="SM00530">
    <property type="entry name" value="HTH_XRE"/>
    <property type="match status" value="1"/>
</dbReference>
<feature type="region of interest" description="Disordered" evidence="1">
    <location>
        <begin position="88"/>
        <end position="109"/>
    </location>
</feature>
<dbReference type="Gene3D" id="3.30.450.180">
    <property type="match status" value="1"/>
</dbReference>
<dbReference type="Gene3D" id="1.10.260.40">
    <property type="entry name" value="lambda repressor-like DNA-binding domains"/>
    <property type="match status" value="1"/>
</dbReference>
<dbReference type="AlphaFoldDB" id="A0A0B2A9N6"/>
<evidence type="ECO:0000313" key="3">
    <source>
        <dbReference type="EMBL" id="KHK98341.1"/>
    </source>
</evidence>
<evidence type="ECO:0000256" key="1">
    <source>
        <dbReference type="SAM" id="MobiDB-lite"/>
    </source>
</evidence>
<evidence type="ECO:0000313" key="4">
    <source>
        <dbReference type="Proteomes" id="UP000031030"/>
    </source>
</evidence>
<keyword evidence="4" id="KW-1185">Reference proteome</keyword>
<dbReference type="CDD" id="cd00093">
    <property type="entry name" value="HTH_XRE"/>
    <property type="match status" value="1"/>
</dbReference>
<protein>
    <submittedName>
        <fullName evidence="3">XRE family transcriptional regulator</fullName>
    </submittedName>
</protein>
<proteinExistence type="predicted"/>
<dbReference type="EMBL" id="JTDK01000006">
    <property type="protein sequence ID" value="KHK98341.1"/>
    <property type="molecule type" value="Genomic_DNA"/>
</dbReference>
<reference evidence="3 4" key="1">
    <citation type="submission" date="2014-11" db="EMBL/GenBank/DDBJ databases">
        <title>Genome sequence of Microbacterium mangrovi MUSC 115(T).</title>
        <authorList>
            <person name="Lee L.-H."/>
        </authorList>
    </citation>
    <scope>NUCLEOTIDE SEQUENCE [LARGE SCALE GENOMIC DNA]</scope>
    <source>
        <strain evidence="3 4">MUSC 115</strain>
    </source>
</reference>
<dbReference type="InterPro" id="IPR041413">
    <property type="entry name" value="MLTR_LBD"/>
</dbReference>
<name>A0A0B2A9N6_9MICO</name>
<dbReference type="PANTHER" id="PTHR35010:SF2">
    <property type="entry name" value="BLL4672 PROTEIN"/>
    <property type="match status" value="1"/>
</dbReference>
<dbReference type="RefSeq" id="WP_039396678.1">
    <property type="nucleotide sequence ID" value="NZ_JTDK01000006.1"/>
</dbReference>
<dbReference type="Pfam" id="PF13560">
    <property type="entry name" value="HTH_31"/>
    <property type="match status" value="1"/>
</dbReference>
<evidence type="ECO:0000259" key="2">
    <source>
        <dbReference type="SMART" id="SM00530"/>
    </source>
</evidence>
<dbReference type="OrthoDB" id="3518652at2"/>
<feature type="compositionally biased region" description="Basic and acidic residues" evidence="1">
    <location>
        <begin position="88"/>
        <end position="106"/>
    </location>
</feature>
<gene>
    <name evidence="3" type="ORF">LK09_04805</name>
</gene>
<dbReference type="Pfam" id="PF17765">
    <property type="entry name" value="MLTR_LBD"/>
    <property type="match status" value="1"/>
</dbReference>
<dbReference type="Proteomes" id="UP000031030">
    <property type="component" value="Unassembled WGS sequence"/>
</dbReference>
<dbReference type="InterPro" id="IPR001387">
    <property type="entry name" value="Cro/C1-type_HTH"/>
</dbReference>
<accession>A0A0B2A9N6</accession>
<comment type="caution">
    <text evidence="3">The sequence shown here is derived from an EMBL/GenBank/DDBJ whole genome shotgun (WGS) entry which is preliminary data.</text>
</comment>
<dbReference type="InterPro" id="IPR010982">
    <property type="entry name" value="Lambda_DNA-bd_dom_sf"/>
</dbReference>